<dbReference type="InterPro" id="IPR043148">
    <property type="entry name" value="TagF_C"/>
</dbReference>
<reference evidence="2" key="1">
    <citation type="submission" date="2024-05" db="EMBL/GenBank/DDBJ databases">
        <title>Metabacillus sp. nov., isolated from the rhizosphere soil of tomato plants.</title>
        <authorList>
            <person name="Ma R."/>
        </authorList>
    </citation>
    <scope>NUCLEOTIDE SEQUENCE</scope>
    <source>
        <strain evidence="2">DBTR6</strain>
    </source>
</reference>
<dbReference type="Pfam" id="PF04464">
    <property type="entry name" value="Glyphos_transf"/>
    <property type="match status" value="1"/>
</dbReference>
<dbReference type="Gene3D" id="3.40.50.12580">
    <property type="match status" value="1"/>
</dbReference>
<keyword evidence="1" id="KW-1133">Transmembrane helix</keyword>
<name>A0ABS7UV93_9BACI</name>
<dbReference type="EMBL" id="JAIQUM010000043">
    <property type="protein sequence ID" value="MBZ5751977.1"/>
    <property type="molecule type" value="Genomic_DNA"/>
</dbReference>
<evidence type="ECO:0000256" key="1">
    <source>
        <dbReference type="SAM" id="Phobius"/>
    </source>
</evidence>
<keyword evidence="1" id="KW-0472">Membrane</keyword>
<organism evidence="2 3">
    <name type="scientific">Metabacillus rhizolycopersici</name>
    <dbReference type="NCBI Taxonomy" id="2875709"/>
    <lineage>
        <taxon>Bacteria</taxon>
        <taxon>Bacillati</taxon>
        <taxon>Bacillota</taxon>
        <taxon>Bacilli</taxon>
        <taxon>Bacillales</taxon>
        <taxon>Bacillaceae</taxon>
        <taxon>Metabacillus</taxon>
    </lineage>
</organism>
<comment type="caution">
    <text evidence="2">The sequence shown here is derived from an EMBL/GenBank/DDBJ whole genome shotgun (WGS) entry which is preliminary data.</text>
</comment>
<sequence length="455" mass="53133">MQQKNKIIWLFTLEFLEIFSNIYYDLMPISIPLLRDFQKYVERQYHVAYLEKKNTKLNLNIQKACDPYLINNNHYKKTGEYLLVRSDLYSLTSTLKKKCIYLAHHQNEYKKMFRNKQCRPLYFLHDLPEKNMPISDEKQVTSQLNQIFRNQNIPAFFKNNSFITWMNKEVKKLLVVIRKVHTLFDKYSISKTLYGSTINRHGALITTFAQSRNIETINFQHGILGELGHLPLNADLHLVWGKSHEEYLKTYGAPSEKMKIAPPHFPKSAKIAYIKKSPKGDYFLKTNVPFNQINILVALQPLAESFNKKMIQNIEAAANKFSGKLFIHYKLHPDQSSRSYKNLVTSTNSKLYTHGTVSLQDLIDKSALIITPFSTVSYEALLAQKPVAFYSKPRNIYYLQGKPSFIFSLDEIYKLFSNIIYNQTFLFKLFSQVSIKDEICLDKTLNPSLLEKILN</sequence>
<dbReference type="Proteomes" id="UP001165287">
    <property type="component" value="Unassembled WGS sequence"/>
</dbReference>
<feature type="transmembrane region" description="Helical" evidence="1">
    <location>
        <begin position="7"/>
        <end position="24"/>
    </location>
</feature>
<evidence type="ECO:0000313" key="3">
    <source>
        <dbReference type="Proteomes" id="UP001165287"/>
    </source>
</evidence>
<dbReference type="InterPro" id="IPR007554">
    <property type="entry name" value="Glycerophosphate_synth"/>
</dbReference>
<keyword evidence="3" id="KW-1185">Reference proteome</keyword>
<accession>A0ABS7UV93</accession>
<evidence type="ECO:0000313" key="2">
    <source>
        <dbReference type="EMBL" id="MBZ5751977.1"/>
    </source>
</evidence>
<protein>
    <submittedName>
        <fullName evidence="2">CDP-glycerol glycerophosphotransferase family protein</fullName>
    </submittedName>
</protein>
<dbReference type="RefSeq" id="WP_224140314.1">
    <property type="nucleotide sequence ID" value="NZ_JAIQUM010000043.1"/>
</dbReference>
<gene>
    <name evidence="2" type="ORF">K9V48_17400</name>
</gene>
<dbReference type="SUPFAM" id="SSF53756">
    <property type="entry name" value="UDP-Glycosyltransferase/glycogen phosphorylase"/>
    <property type="match status" value="1"/>
</dbReference>
<keyword evidence="1" id="KW-0812">Transmembrane</keyword>
<proteinExistence type="predicted"/>